<dbReference type="Proteomes" id="UP000663866">
    <property type="component" value="Unassembled WGS sequence"/>
</dbReference>
<proteinExistence type="predicted"/>
<sequence>MITSQQSIVTTDIDANCSTASILIPSSKGKASNALVRKLVKQAQNGNETNLNDRLRPSNLTNNEYHFLKLAESNSFLIVTTIEPKSFRIILVTDAINRLLNVTQDSIHSQSQRMSLNRHIGLPVYFECRLKSNNHHMYSSVAIDDFIHNNEQPLLHQTLLDSIRATSNRSTICHLIHPTWQILIPISVEIKPFFNAVTHQVYFIELTFKSLTQ</sequence>
<dbReference type="EMBL" id="CAJOBJ010044716">
    <property type="protein sequence ID" value="CAF4344258.1"/>
    <property type="molecule type" value="Genomic_DNA"/>
</dbReference>
<accession>A0A820M4Y1</accession>
<keyword evidence="3" id="KW-1185">Reference proteome</keyword>
<dbReference type="EMBL" id="CAJOBG010034420">
    <property type="protein sequence ID" value="CAF4367133.1"/>
    <property type="molecule type" value="Genomic_DNA"/>
</dbReference>
<dbReference type="AlphaFoldDB" id="A0A820M4Y1"/>
<reference evidence="2" key="1">
    <citation type="submission" date="2021-02" db="EMBL/GenBank/DDBJ databases">
        <authorList>
            <person name="Nowell W R."/>
        </authorList>
    </citation>
    <scope>NUCLEOTIDE SEQUENCE</scope>
</reference>
<evidence type="ECO:0000313" key="3">
    <source>
        <dbReference type="Proteomes" id="UP000663866"/>
    </source>
</evidence>
<organism evidence="2 3">
    <name type="scientific">Rotaria magnacalcarata</name>
    <dbReference type="NCBI Taxonomy" id="392030"/>
    <lineage>
        <taxon>Eukaryota</taxon>
        <taxon>Metazoa</taxon>
        <taxon>Spiralia</taxon>
        <taxon>Gnathifera</taxon>
        <taxon>Rotifera</taxon>
        <taxon>Eurotatoria</taxon>
        <taxon>Bdelloidea</taxon>
        <taxon>Philodinida</taxon>
        <taxon>Philodinidae</taxon>
        <taxon>Rotaria</taxon>
    </lineage>
</organism>
<gene>
    <name evidence="1" type="ORF">GIL414_LOCUS27684</name>
    <name evidence="2" type="ORF">OVN521_LOCUS33350</name>
</gene>
<evidence type="ECO:0008006" key="4">
    <source>
        <dbReference type="Google" id="ProtNLM"/>
    </source>
</evidence>
<comment type="caution">
    <text evidence="2">The sequence shown here is derived from an EMBL/GenBank/DDBJ whole genome shotgun (WGS) entry which is preliminary data.</text>
</comment>
<dbReference type="Proteomes" id="UP000681720">
    <property type="component" value="Unassembled WGS sequence"/>
</dbReference>
<evidence type="ECO:0000313" key="2">
    <source>
        <dbReference type="EMBL" id="CAF4367133.1"/>
    </source>
</evidence>
<name>A0A820M4Y1_9BILA</name>
<protein>
    <recommendedName>
        <fullName evidence="4">PAS domain-containing protein</fullName>
    </recommendedName>
</protein>
<evidence type="ECO:0000313" key="1">
    <source>
        <dbReference type="EMBL" id="CAF4344258.1"/>
    </source>
</evidence>